<keyword evidence="4" id="KW-0539">Nucleus</keyword>
<organism evidence="9">
    <name type="scientific">Neobodo designis</name>
    <name type="common">Flagellated protozoan</name>
    <name type="synonym">Bodo designis</name>
    <dbReference type="NCBI Taxonomy" id="312471"/>
    <lineage>
        <taxon>Eukaryota</taxon>
        <taxon>Discoba</taxon>
        <taxon>Euglenozoa</taxon>
        <taxon>Kinetoplastea</taxon>
        <taxon>Metakinetoplastina</taxon>
        <taxon>Neobodonida</taxon>
        <taxon>Neobodo</taxon>
    </lineage>
</organism>
<dbReference type="AlphaFoldDB" id="A0A7S1L0R8"/>
<name>A0A7S1L0R8_NEODS</name>
<dbReference type="PANTHER" id="PTHR23149">
    <property type="entry name" value="G PATCH DOMAIN CONTAINING PROTEIN"/>
    <property type="match status" value="1"/>
</dbReference>
<evidence type="ECO:0000256" key="2">
    <source>
        <dbReference type="ARBA" id="ARBA00022517"/>
    </source>
</evidence>
<evidence type="ECO:0000256" key="1">
    <source>
        <dbReference type="ARBA" id="ARBA00004604"/>
    </source>
</evidence>
<keyword evidence="3" id="KW-0698">rRNA processing</keyword>
<protein>
    <recommendedName>
        <fullName evidence="6">PinX1-related protein 1</fullName>
    </recommendedName>
</protein>
<dbReference type="PANTHER" id="PTHR23149:SF31">
    <property type="entry name" value="PROTEIN PXR1"/>
    <property type="match status" value="1"/>
</dbReference>
<dbReference type="EMBL" id="HBGF01002730">
    <property type="protein sequence ID" value="CAD9091173.1"/>
    <property type="molecule type" value="Transcribed_RNA"/>
</dbReference>
<proteinExistence type="inferred from homology"/>
<dbReference type="GO" id="GO:0003676">
    <property type="term" value="F:nucleic acid binding"/>
    <property type="evidence" value="ECO:0007669"/>
    <property type="project" value="InterPro"/>
</dbReference>
<comment type="similarity">
    <text evidence="5">Belongs to the PINX1 family.</text>
</comment>
<evidence type="ECO:0000256" key="3">
    <source>
        <dbReference type="ARBA" id="ARBA00022552"/>
    </source>
</evidence>
<evidence type="ECO:0000256" key="4">
    <source>
        <dbReference type="ARBA" id="ARBA00023242"/>
    </source>
</evidence>
<dbReference type="InterPro" id="IPR000467">
    <property type="entry name" value="G_patch_dom"/>
</dbReference>
<comment type="subcellular location">
    <subcellularLocation>
        <location evidence="1">Nucleus</location>
        <location evidence="1">Nucleolus</location>
    </subcellularLocation>
</comment>
<feature type="domain" description="G-patch" evidence="8">
    <location>
        <begin position="5"/>
        <end position="51"/>
    </location>
</feature>
<feature type="region of interest" description="Disordered" evidence="7">
    <location>
        <begin position="116"/>
        <end position="152"/>
    </location>
</feature>
<dbReference type="InterPro" id="IPR050656">
    <property type="entry name" value="PINX1"/>
</dbReference>
<dbReference type="GO" id="GO:0005730">
    <property type="term" value="C:nucleolus"/>
    <property type="evidence" value="ECO:0007669"/>
    <property type="project" value="UniProtKB-SubCell"/>
</dbReference>
<evidence type="ECO:0000256" key="5">
    <source>
        <dbReference type="ARBA" id="ARBA00038007"/>
    </source>
</evidence>
<feature type="region of interest" description="Disordered" evidence="7">
    <location>
        <begin position="1"/>
        <end position="36"/>
    </location>
</feature>
<dbReference type="SMART" id="SM00443">
    <property type="entry name" value="G_patch"/>
    <property type="match status" value="1"/>
</dbReference>
<accession>A0A7S1L0R8</accession>
<evidence type="ECO:0000259" key="8">
    <source>
        <dbReference type="PROSITE" id="PS50174"/>
    </source>
</evidence>
<feature type="region of interest" description="Disordered" evidence="7">
    <location>
        <begin position="72"/>
        <end position="99"/>
    </location>
</feature>
<sequence>MSKESGSYGASLMKKQGWSEGQGIGKHGTGQAEAVKVSKKDDVKGIGYSAKVHQTYSAQSVAFEDVISRIATKNTNPDASPDEASPSGSPTSHGVPAFAGKHAVAYQKRRNLKTGALSSADGKAELLGAGKKYRAEREAESDEDDAEAIAAKNPTTLQSPLLKRLTTRCVALEPKASTTTATVTITKPNPKPPKVTDTPFLA</sequence>
<reference evidence="9" key="1">
    <citation type="submission" date="2021-01" db="EMBL/GenBank/DDBJ databases">
        <authorList>
            <person name="Corre E."/>
            <person name="Pelletier E."/>
            <person name="Niang G."/>
            <person name="Scheremetjew M."/>
            <person name="Finn R."/>
            <person name="Kale V."/>
            <person name="Holt S."/>
            <person name="Cochrane G."/>
            <person name="Meng A."/>
            <person name="Brown T."/>
            <person name="Cohen L."/>
        </authorList>
    </citation>
    <scope>NUCLEOTIDE SEQUENCE</scope>
    <source>
        <strain evidence="9">CCAP 1951/1</strain>
    </source>
</reference>
<gene>
    <name evidence="9" type="ORF">NDES1114_LOCUS1885</name>
</gene>
<evidence type="ECO:0000256" key="6">
    <source>
        <dbReference type="ARBA" id="ARBA00041961"/>
    </source>
</evidence>
<dbReference type="Pfam" id="PF01585">
    <property type="entry name" value="G-patch"/>
    <property type="match status" value="1"/>
</dbReference>
<evidence type="ECO:0000256" key="7">
    <source>
        <dbReference type="SAM" id="MobiDB-lite"/>
    </source>
</evidence>
<keyword evidence="2" id="KW-0690">Ribosome biogenesis</keyword>
<feature type="region of interest" description="Disordered" evidence="7">
    <location>
        <begin position="177"/>
        <end position="202"/>
    </location>
</feature>
<evidence type="ECO:0000313" key="9">
    <source>
        <dbReference type="EMBL" id="CAD9091173.1"/>
    </source>
</evidence>
<dbReference type="PROSITE" id="PS50174">
    <property type="entry name" value="G_PATCH"/>
    <property type="match status" value="1"/>
</dbReference>
<dbReference type="GO" id="GO:0006364">
    <property type="term" value="P:rRNA processing"/>
    <property type="evidence" value="ECO:0007669"/>
    <property type="project" value="UniProtKB-KW"/>
</dbReference>